<keyword evidence="1" id="KW-1133">Transmembrane helix</keyword>
<reference evidence="2 3" key="1">
    <citation type="journal article" date="2009" name="Stand. Genomic Sci.">
        <title>Complete genome sequence of Rhodothermus marinus type strain (R-10).</title>
        <authorList>
            <person name="Nolan M."/>
            <person name="Tindall B.J."/>
            <person name="Pomrenke H."/>
            <person name="Lapidus A."/>
            <person name="Copeland A."/>
            <person name="Glavina Del Rio T."/>
            <person name="Lucas S."/>
            <person name="Chen F."/>
            <person name="Tice H."/>
            <person name="Cheng J.F."/>
            <person name="Saunders E."/>
            <person name="Han C."/>
            <person name="Bruce D."/>
            <person name="Goodwin L."/>
            <person name="Chain P."/>
            <person name="Pitluck S."/>
            <person name="Ovchinikova G."/>
            <person name="Pati A."/>
            <person name="Ivanova N."/>
            <person name="Mavromatis K."/>
            <person name="Chen A."/>
            <person name="Palaniappan K."/>
            <person name="Land M."/>
            <person name="Hauser L."/>
            <person name="Chang Y.J."/>
            <person name="Jeffries C.D."/>
            <person name="Brettin T."/>
            <person name="Goker M."/>
            <person name="Bristow J."/>
            <person name="Eisen J.A."/>
            <person name="Markowitz V."/>
            <person name="Hugenholtz P."/>
            <person name="Kyrpides N.C."/>
            <person name="Klenk H.P."/>
            <person name="Detter J.C."/>
        </authorList>
    </citation>
    <scope>NUCLEOTIDE SEQUENCE [LARGE SCALE GENOMIC DNA]</scope>
    <source>
        <strain evidence="3">ATCC 43812 / DSM 4252 / R-10</strain>
    </source>
</reference>
<keyword evidence="1" id="KW-0812">Transmembrane</keyword>
<evidence type="ECO:0000313" key="2">
    <source>
        <dbReference type="EMBL" id="ACY49108.1"/>
    </source>
</evidence>
<organism evidence="2 3">
    <name type="scientific">Rhodothermus marinus (strain ATCC 43812 / DSM 4252 / R-10)</name>
    <name type="common">Rhodothermus obamensis</name>
    <dbReference type="NCBI Taxonomy" id="518766"/>
    <lineage>
        <taxon>Bacteria</taxon>
        <taxon>Pseudomonadati</taxon>
        <taxon>Rhodothermota</taxon>
        <taxon>Rhodothermia</taxon>
        <taxon>Rhodothermales</taxon>
        <taxon>Rhodothermaceae</taxon>
        <taxon>Rhodothermus</taxon>
    </lineage>
</organism>
<dbReference type="RefSeq" id="WP_012844718.1">
    <property type="nucleotide sequence ID" value="NC_013501.1"/>
</dbReference>
<protein>
    <submittedName>
        <fullName evidence="2">Uncharacterized protein</fullName>
    </submittedName>
</protein>
<dbReference type="AlphaFoldDB" id="D0MDW4"/>
<gene>
    <name evidence="2" type="ordered locus">Rmar_2229</name>
</gene>
<sequence length="60" mass="6374">MAELTPRWLLVTLVLLFVLMVAFFVFLAYVLGPEARLDAAGSAALLLGRPGTGRSGLRAA</sequence>
<dbReference type="KEGG" id="rmr:Rmar_2229"/>
<accession>D0MDW4</accession>
<proteinExistence type="predicted"/>
<dbReference type="STRING" id="518766.Rmar_2229"/>
<evidence type="ECO:0000313" key="3">
    <source>
        <dbReference type="Proteomes" id="UP000002221"/>
    </source>
</evidence>
<dbReference type="EMBL" id="CP001807">
    <property type="protein sequence ID" value="ACY49108.1"/>
    <property type="molecule type" value="Genomic_DNA"/>
</dbReference>
<dbReference type="Proteomes" id="UP000002221">
    <property type="component" value="Chromosome"/>
</dbReference>
<keyword evidence="1" id="KW-0472">Membrane</keyword>
<evidence type="ECO:0000256" key="1">
    <source>
        <dbReference type="SAM" id="Phobius"/>
    </source>
</evidence>
<keyword evidence="3" id="KW-1185">Reference proteome</keyword>
<name>D0MDW4_RHOM4</name>
<dbReference type="HOGENOM" id="CLU_2938739_0_0_10"/>
<feature type="transmembrane region" description="Helical" evidence="1">
    <location>
        <begin position="6"/>
        <end position="31"/>
    </location>
</feature>